<evidence type="ECO:0000256" key="3">
    <source>
        <dbReference type="ARBA" id="ARBA00022525"/>
    </source>
</evidence>
<dbReference type="InterPro" id="IPR013858">
    <property type="entry name" value="Peptidase_M10B_C"/>
</dbReference>
<dbReference type="InterPro" id="IPR011049">
    <property type="entry name" value="Serralysin-like_metalloprot_C"/>
</dbReference>
<evidence type="ECO:0000256" key="2">
    <source>
        <dbReference type="ARBA" id="ARBA00004613"/>
    </source>
</evidence>
<dbReference type="SUPFAM" id="SSF51120">
    <property type="entry name" value="beta-Roll"/>
    <property type="match status" value="1"/>
</dbReference>
<evidence type="ECO:0000313" key="7">
    <source>
        <dbReference type="Proteomes" id="UP000818323"/>
    </source>
</evidence>
<comment type="subcellular location">
    <subcellularLocation>
        <location evidence="2">Secreted</location>
    </subcellularLocation>
</comment>
<comment type="cofactor">
    <cofactor evidence="1">
        <name>Ca(2+)</name>
        <dbReference type="ChEBI" id="CHEBI:29108"/>
    </cofactor>
</comment>
<sequence>MAQVIYTGPYQLRSHNFDVSKLIRGLWYEQSPTSFKAVTGSQGQFWIELQGTGFTFAASGLPISGTVTRFTSVDNSGNSFSITDLNIPATELIAVASTSNPNDHVKLYKSILSGNDVIRGGKSGDLVEGFNGNDILIGSAGSDDLWGGKGADRFVFESVNDSRVPGRGIDFILDFSRSQGDKIDLSSIDAKTGIAGNQAFHFIGTAEFSKVKGQLRYEPTKLKIGCGDVVQWSRVQADTNGDGKADFEISIDKVGSIAKSYFIL</sequence>
<evidence type="ECO:0000313" key="6">
    <source>
        <dbReference type="EMBL" id="NBJ26748.1"/>
    </source>
</evidence>
<proteinExistence type="predicted"/>
<reference evidence="6 7" key="1">
    <citation type="submission" date="2020-01" db="EMBL/GenBank/DDBJ databases">
        <title>Microvirga sp. nov., an arsenate reduction bacterium isolated from Tibet hotspring sediments.</title>
        <authorList>
            <person name="Yuan C.-G."/>
        </authorList>
    </citation>
    <scope>NUCLEOTIDE SEQUENCE [LARGE SCALE GENOMIC DNA]</scope>
    <source>
        <strain evidence="6 7">SYSU G3D203</strain>
    </source>
</reference>
<dbReference type="PROSITE" id="PS00330">
    <property type="entry name" value="HEMOLYSIN_CALCIUM"/>
    <property type="match status" value="1"/>
</dbReference>
<dbReference type="Pfam" id="PF00353">
    <property type="entry name" value="HemolysinCabind"/>
    <property type="match status" value="1"/>
</dbReference>
<name>A0ABW9Z6A9_9HYPH</name>
<dbReference type="InterPro" id="IPR018511">
    <property type="entry name" value="Hemolysin-typ_Ca-bd_CS"/>
</dbReference>
<dbReference type="Gene3D" id="2.150.10.10">
    <property type="entry name" value="Serralysin-like metalloprotease, C-terminal"/>
    <property type="match status" value="1"/>
</dbReference>
<feature type="domain" description="Peptidase M10 serralysin C-terminal" evidence="5">
    <location>
        <begin position="131"/>
        <end position="218"/>
    </location>
</feature>
<dbReference type="RefSeq" id="WP_161725573.1">
    <property type="nucleotide sequence ID" value="NZ_JAAAXI010000021.1"/>
</dbReference>
<dbReference type="Pfam" id="PF08548">
    <property type="entry name" value="Peptidase_M10_C"/>
    <property type="match status" value="1"/>
</dbReference>
<keyword evidence="4" id="KW-0677">Repeat</keyword>
<evidence type="ECO:0000259" key="5">
    <source>
        <dbReference type="Pfam" id="PF08548"/>
    </source>
</evidence>
<protein>
    <recommendedName>
        <fullName evidence="5">Peptidase M10 serralysin C-terminal domain-containing protein</fullName>
    </recommendedName>
</protein>
<organism evidence="6 7">
    <name type="scientific">Microvirga arsenatis</name>
    <dbReference type="NCBI Taxonomy" id="2692265"/>
    <lineage>
        <taxon>Bacteria</taxon>
        <taxon>Pseudomonadati</taxon>
        <taxon>Pseudomonadota</taxon>
        <taxon>Alphaproteobacteria</taxon>
        <taxon>Hyphomicrobiales</taxon>
        <taxon>Methylobacteriaceae</taxon>
        <taxon>Microvirga</taxon>
    </lineage>
</organism>
<accession>A0ABW9Z6A9</accession>
<comment type="caution">
    <text evidence="6">The sequence shown here is derived from an EMBL/GenBank/DDBJ whole genome shotgun (WGS) entry which is preliminary data.</text>
</comment>
<dbReference type="InterPro" id="IPR001343">
    <property type="entry name" value="Hemolysn_Ca-bd"/>
</dbReference>
<keyword evidence="3" id="KW-0964">Secreted</keyword>
<evidence type="ECO:0000256" key="4">
    <source>
        <dbReference type="ARBA" id="ARBA00022737"/>
    </source>
</evidence>
<dbReference type="EMBL" id="JAAAXJ010000018">
    <property type="protein sequence ID" value="NBJ26748.1"/>
    <property type="molecule type" value="Genomic_DNA"/>
</dbReference>
<dbReference type="Proteomes" id="UP000818323">
    <property type="component" value="Unassembled WGS sequence"/>
</dbReference>
<evidence type="ECO:0000256" key="1">
    <source>
        <dbReference type="ARBA" id="ARBA00001913"/>
    </source>
</evidence>
<gene>
    <name evidence="6" type="ORF">GR303_20605</name>
</gene>
<dbReference type="PRINTS" id="PR00313">
    <property type="entry name" value="CABNDNGRPT"/>
</dbReference>
<keyword evidence="7" id="KW-1185">Reference proteome</keyword>